<name>A0A173RY45_PARDI</name>
<dbReference type="SUPFAM" id="SSF55874">
    <property type="entry name" value="ATPase domain of HSP90 chaperone/DNA topoisomerase II/histidine kinase"/>
    <property type="match status" value="1"/>
</dbReference>
<dbReference type="InterPro" id="IPR005467">
    <property type="entry name" value="His_kinase_dom"/>
</dbReference>
<dbReference type="PANTHER" id="PTHR43065">
    <property type="entry name" value="SENSOR HISTIDINE KINASE"/>
    <property type="match status" value="1"/>
</dbReference>
<evidence type="ECO:0000256" key="7">
    <source>
        <dbReference type="ARBA" id="ARBA00023012"/>
    </source>
</evidence>
<keyword evidence="3 8" id="KW-0808">Transferase</keyword>
<dbReference type="InterPro" id="IPR004358">
    <property type="entry name" value="Sig_transdc_His_kin-like_C"/>
</dbReference>
<dbReference type="Proteomes" id="UP000095591">
    <property type="component" value="Unassembled WGS sequence"/>
</dbReference>
<evidence type="ECO:0000256" key="3">
    <source>
        <dbReference type="ARBA" id="ARBA00022679"/>
    </source>
</evidence>
<evidence type="ECO:0000256" key="1">
    <source>
        <dbReference type="ARBA" id="ARBA00000085"/>
    </source>
</evidence>
<evidence type="ECO:0000256" key="5">
    <source>
        <dbReference type="ARBA" id="ARBA00022777"/>
    </source>
</evidence>
<sequence>MNFKGIYYSLTFRLALAIGLTAALTYQALEKEWGWFLFLGIGWLAALRGISLLFKRNAQKVAFMFDAIDNSDYAFKYATRGRSSNDKLVSDSLNRITQILFQAKAEAIQKEKYYELIMNQVNTGIIVEDDKGNIFQTNNEALRLLGLTVFTHARQLGRIDENLERLISDVRPGEKHQISFINERGTVHLSVRVSEMTLQEKHVRIIAINDINSELDDKEIESWIRLTRVLTHEIMNSVTPITSLSDTLLSLHQNVDEEIRGGLEVISSTGKSLIAFVESYRKFTHIPTPQPSLFYVNKFAERLTRLARHHNNYPNITIRIDVEPKDLIVYADENLITQVVLNLLKNAMQAIGHEQENGLILFKAYCDPNEAVILEVTNNGPIIPPEEAEHIFVPFFTTKEGGSGIGLSISRQIMRLSGGSIALRSNPAQRQTTFVLTFP</sequence>
<evidence type="ECO:0000313" key="8">
    <source>
        <dbReference type="EMBL" id="CUM82656.1"/>
    </source>
</evidence>
<protein>
    <recommendedName>
        <fullName evidence="2">histidine kinase</fullName>
        <ecNumber evidence="2">2.7.13.3</ecNumber>
    </recommendedName>
</protein>
<comment type="catalytic activity">
    <reaction evidence="1">
        <text>ATP + protein L-histidine = ADP + protein N-phospho-L-histidine.</text>
        <dbReference type="EC" id="2.7.13.3"/>
    </reaction>
</comment>
<proteinExistence type="predicted"/>
<reference evidence="8 9" key="1">
    <citation type="submission" date="2015-09" db="EMBL/GenBank/DDBJ databases">
        <authorList>
            <consortium name="Pathogen Informatics"/>
        </authorList>
    </citation>
    <scope>NUCLEOTIDE SEQUENCE [LARGE SCALE GENOMIC DNA]</scope>
    <source>
        <strain evidence="8 9">2789STDY5608872</strain>
    </source>
</reference>
<keyword evidence="4" id="KW-0547">Nucleotide-binding</keyword>
<dbReference type="SMART" id="SM00387">
    <property type="entry name" value="HATPase_c"/>
    <property type="match status" value="1"/>
</dbReference>
<gene>
    <name evidence="8" type="primary">fixL_1</name>
    <name evidence="8" type="ORF">ERS852429_00764</name>
</gene>
<dbReference type="Pfam" id="PF02518">
    <property type="entry name" value="HATPase_c"/>
    <property type="match status" value="1"/>
</dbReference>
<dbReference type="SUPFAM" id="SSF55785">
    <property type="entry name" value="PYP-like sensor domain (PAS domain)"/>
    <property type="match status" value="1"/>
</dbReference>
<dbReference type="EMBL" id="CYXP01000001">
    <property type="protein sequence ID" value="CUM82656.1"/>
    <property type="molecule type" value="Genomic_DNA"/>
</dbReference>
<accession>A0A173RY45</accession>
<evidence type="ECO:0000256" key="2">
    <source>
        <dbReference type="ARBA" id="ARBA00012438"/>
    </source>
</evidence>
<dbReference type="Gene3D" id="3.30.565.10">
    <property type="entry name" value="Histidine kinase-like ATPase, C-terminal domain"/>
    <property type="match status" value="1"/>
</dbReference>
<evidence type="ECO:0000256" key="4">
    <source>
        <dbReference type="ARBA" id="ARBA00022741"/>
    </source>
</evidence>
<dbReference type="PANTHER" id="PTHR43065:SF46">
    <property type="entry name" value="C4-DICARBOXYLATE TRANSPORT SENSOR PROTEIN DCTB"/>
    <property type="match status" value="1"/>
</dbReference>
<dbReference type="PROSITE" id="PS50112">
    <property type="entry name" value="PAS"/>
    <property type="match status" value="1"/>
</dbReference>
<organism evidence="8 9">
    <name type="scientific">Parabacteroides distasonis</name>
    <dbReference type="NCBI Taxonomy" id="823"/>
    <lineage>
        <taxon>Bacteria</taxon>
        <taxon>Pseudomonadati</taxon>
        <taxon>Bacteroidota</taxon>
        <taxon>Bacteroidia</taxon>
        <taxon>Bacteroidales</taxon>
        <taxon>Tannerellaceae</taxon>
        <taxon>Parabacteroides</taxon>
    </lineage>
</organism>
<dbReference type="Gene3D" id="3.30.450.20">
    <property type="entry name" value="PAS domain"/>
    <property type="match status" value="1"/>
</dbReference>
<dbReference type="InterPro" id="IPR000014">
    <property type="entry name" value="PAS"/>
</dbReference>
<dbReference type="InterPro" id="IPR036890">
    <property type="entry name" value="HATPase_C_sf"/>
</dbReference>
<dbReference type="GO" id="GO:0004673">
    <property type="term" value="F:protein histidine kinase activity"/>
    <property type="evidence" value="ECO:0007669"/>
    <property type="project" value="UniProtKB-EC"/>
</dbReference>
<dbReference type="NCBIfam" id="TIGR00229">
    <property type="entry name" value="sensory_box"/>
    <property type="match status" value="1"/>
</dbReference>
<dbReference type="RefSeq" id="WP_057318798.1">
    <property type="nucleotide sequence ID" value="NZ_CYXP01000001.1"/>
</dbReference>
<keyword evidence="5" id="KW-0418">Kinase</keyword>
<dbReference type="EC" id="2.7.13.3" evidence="2"/>
<dbReference type="InterPro" id="IPR035965">
    <property type="entry name" value="PAS-like_dom_sf"/>
</dbReference>
<dbReference type="GO" id="GO:0000160">
    <property type="term" value="P:phosphorelay signal transduction system"/>
    <property type="evidence" value="ECO:0007669"/>
    <property type="project" value="UniProtKB-KW"/>
</dbReference>
<dbReference type="InterPro" id="IPR003594">
    <property type="entry name" value="HATPase_dom"/>
</dbReference>
<dbReference type="PROSITE" id="PS50109">
    <property type="entry name" value="HIS_KIN"/>
    <property type="match status" value="1"/>
</dbReference>
<evidence type="ECO:0000256" key="6">
    <source>
        <dbReference type="ARBA" id="ARBA00022840"/>
    </source>
</evidence>
<dbReference type="PRINTS" id="PR00344">
    <property type="entry name" value="BCTRLSENSOR"/>
</dbReference>
<evidence type="ECO:0000313" key="9">
    <source>
        <dbReference type="Proteomes" id="UP000095591"/>
    </source>
</evidence>
<keyword evidence="6" id="KW-0067">ATP-binding</keyword>
<keyword evidence="7" id="KW-0902">Two-component regulatory system</keyword>
<dbReference type="AlphaFoldDB" id="A0A173RY45"/>
<dbReference type="GO" id="GO:0005524">
    <property type="term" value="F:ATP binding"/>
    <property type="evidence" value="ECO:0007669"/>
    <property type="project" value="UniProtKB-KW"/>
</dbReference>
<dbReference type="Pfam" id="PF13188">
    <property type="entry name" value="PAS_8"/>
    <property type="match status" value="1"/>
</dbReference>